<name>A0A098BY93_9BACT</name>
<dbReference type="HOGENOM" id="CLU_1377059_0_0_10"/>
<dbReference type="EMBL" id="LN515532">
    <property type="protein sequence ID" value="CEA15133.1"/>
    <property type="molecule type" value="Genomic_DNA"/>
</dbReference>
<dbReference type="Proteomes" id="UP000032417">
    <property type="component" value="Chromosome 1"/>
</dbReference>
<sequence>MFQGNKTNIYIIMKKTVLTISLLLAIILNLAAQNDAVFSSVPVVNGKVVFEQFIITNSNKTAEQNYVQLQNWVKSKYSGSPLLSGIRFDEKSNFVTVSAGTNLILPANKAGVREEMTMNYRFDVSITGAGCMLVVRDITYQSAKKDGDSFFPKKYTAEQTITDQSVNVYGTEGELRANLRKASLDFFNGLYSEINKLF</sequence>
<dbReference type="STRING" id="1562970.ING2E5B_0364"/>
<accession>A0A098BY93</accession>
<evidence type="ECO:0000313" key="1">
    <source>
        <dbReference type="EMBL" id="CEA15133.1"/>
    </source>
</evidence>
<reference evidence="1 2" key="1">
    <citation type="submission" date="2014-08" db="EMBL/GenBank/DDBJ databases">
        <authorList>
            <person name="Wibberg D."/>
        </authorList>
    </citation>
    <scope>NUCLEOTIDE SEQUENCE [LARGE SCALE GENOMIC DNA]</scope>
    <source>
        <strain evidence="2">ING2-E5B</strain>
    </source>
</reference>
<dbReference type="OrthoDB" id="1017075at2"/>
<dbReference type="Gene3D" id="3.30.530.80">
    <property type="match status" value="1"/>
</dbReference>
<gene>
    <name evidence="1" type="ORF">ING2E5B_0364</name>
</gene>
<organism evidence="1 2">
    <name type="scientific">Fermentimonas caenicola</name>
    <dbReference type="NCBI Taxonomy" id="1562970"/>
    <lineage>
        <taxon>Bacteria</taxon>
        <taxon>Pseudomonadati</taxon>
        <taxon>Bacteroidota</taxon>
        <taxon>Bacteroidia</taxon>
        <taxon>Bacteroidales</taxon>
        <taxon>Dysgonomonadaceae</taxon>
        <taxon>Fermentimonas</taxon>
    </lineage>
</organism>
<evidence type="ECO:0000313" key="2">
    <source>
        <dbReference type="Proteomes" id="UP000032417"/>
    </source>
</evidence>
<proteinExistence type="predicted"/>
<protein>
    <submittedName>
        <fullName evidence="1">Putative membrane protein</fullName>
    </submittedName>
</protein>
<dbReference type="KEGG" id="pbt:ING2E5B_0364"/>
<dbReference type="AlphaFoldDB" id="A0A098BY93"/>
<keyword evidence="2" id="KW-1185">Reference proteome</keyword>